<accession>A0AC60W2V1</accession>
<sequence>MAITIGIKKFVCLDSYPETDFDLLKEAGVEVIQLDKNKISMWAQELVNKYDSS</sequence>
<gene>
    <name evidence="1" type="ORF">H2B05_03565</name>
</gene>
<evidence type="ECO:0000313" key="2">
    <source>
        <dbReference type="Proteomes" id="UP000526786"/>
    </source>
</evidence>
<organism evidence="1 2">
    <name type="scientific">Candidatus Nitrosomaritimum aestuariumsis</name>
    <dbReference type="NCBI Taxonomy" id="3342354"/>
    <lineage>
        <taxon>Archaea</taxon>
        <taxon>Nitrososphaerota</taxon>
        <taxon>Nitrososphaeria</taxon>
        <taxon>Nitrosopumilales</taxon>
        <taxon>Nitrosopumilaceae</taxon>
        <taxon>Candidatus Nitrosomaritimum</taxon>
    </lineage>
</organism>
<comment type="caution">
    <text evidence="1">The sequence shown here is derived from an EMBL/GenBank/DDBJ whole genome shotgun (WGS) entry which is preliminary data.</text>
</comment>
<proteinExistence type="predicted"/>
<feature type="non-terminal residue" evidence="1">
    <location>
        <position position="1"/>
    </location>
</feature>
<evidence type="ECO:0000313" key="1">
    <source>
        <dbReference type="EMBL" id="MBA4454003.1"/>
    </source>
</evidence>
<protein>
    <submittedName>
        <fullName evidence="1">Deoxycytidylate deaminase</fullName>
    </submittedName>
</protein>
<reference evidence="1 2" key="1">
    <citation type="journal article" date="2020" name="Appl. Environ. Microbiol.">
        <title>Genomic Characteristics of a Novel Species of Ammonia-Oxidizing Archaea from the Jiulong River Estuary.</title>
        <authorList>
            <person name="Zou D."/>
            <person name="Wan R."/>
            <person name="Han L."/>
            <person name="Xu M.N."/>
            <person name="Liu Y."/>
            <person name="Liu H."/>
            <person name="Kao S.J."/>
            <person name="Li M."/>
        </authorList>
    </citation>
    <scope>NUCLEOTIDE SEQUENCE [LARGE SCALE GENOMIC DNA]</scope>
    <source>
        <strain evidence="1">W2bin3</strain>
    </source>
</reference>
<dbReference type="EMBL" id="JACENC010000141">
    <property type="protein sequence ID" value="MBA4454003.1"/>
    <property type="molecule type" value="Genomic_DNA"/>
</dbReference>
<dbReference type="Proteomes" id="UP000526786">
    <property type="component" value="Unassembled WGS sequence"/>
</dbReference>
<name>A0AC60W2V1_9ARCH</name>